<organism evidence="16 17">
    <name type="scientific">Myotis davidii</name>
    <name type="common">David's myotis</name>
    <dbReference type="NCBI Taxonomy" id="225400"/>
    <lineage>
        <taxon>Eukaryota</taxon>
        <taxon>Metazoa</taxon>
        <taxon>Chordata</taxon>
        <taxon>Craniata</taxon>
        <taxon>Vertebrata</taxon>
        <taxon>Euteleostomi</taxon>
        <taxon>Mammalia</taxon>
        <taxon>Eutheria</taxon>
        <taxon>Laurasiatheria</taxon>
        <taxon>Chiroptera</taxon>
        <taxon>Yangochiroptera</taxon>
        <taxon>Vespertilionidae</taxon>
        <taxon>Myotis</taxon>
    </lineage>
</organism>
<keyword evidence="7 16" id="KW-0067">ATP-binding</keyword>
<dbReference type="Pfam" id="PF00664">
    <property type="entry name" value="ABC_membrane"/>
    <property type="match status" value="1"/>
</dbReference>
<dbReference type="InterPro" id="IPR027417">
    <property type="entry name" value="P-loop_NTPase"/>
</dbReference>
<evidence type="ECO:0000259" key="15">
    <source>
        <dbReference type="PROSITE" id="PS50929"/>
    </source>
</evidence>
<dbReference type="AlphaFoldDB" id="L5LBH5"/>
<keyword evidence="6" id="KW-0547">Nucleotide-binding</keyword>
<feature type="region of interest" description="Disordered" evidence="12">
    <location>
        <begin position="269"/>
        <end position="309"/>
    </location>
</feature>
<dbReference type="SUPFAM" id="SSF52540">
    <property type="entry name" value="P-loop containing nucleoside triphosphate hydrolases"/>
    <property type="match status" value="2"/>
</dbReference>
<keyword evidence="3" id="KW-0813">Transport</keyword>
<reference evidence="17" key="1">
    <citation type="journal article" date="2013" name="Science">
        <title>Comparative analysis of bat genomes provides insight into the evolution of flight and immunity.</title>
        <authorList>
            <person name="Zhang G."/>
            <person name="Cowled C."/>
            <person name="Shi Z."/>
            <person name="Huang Z."/>
            <person name="Bishop-Lilly K.A."/>
            <person name="Fang X."/>
            <person name="Wynne J.W."/>
            <person name="Xiong Z."/>
            <person name="Baker M.L."/>
            <person name="Zhao W."/>
            <person name="Tachedjian M."/>
            <person name="Zhu Y."/>
            <person name="Zhou P."/>
            <person name="Jiang X."/>
            <person name="Ng J."/>
            <person name="Yang L."/>
            <person name="Wu L."/>
            <person name="Xiao J."/>
            <person name="Feng Y."/>
            <person name="Chen Y."/>
            <person name="Sun X."/>
            <person name="Zhang Y."/>
            <person name="Marsh G.A."/>
            <person name="Crameri G."/>
            <person name="Broder C.C."/>
            <person name="Frey K.G."/>
            <person name="Wang L.F."/>
            <person name="Wang J."/>
        </authorList>
    </citation>
    <scope>NUCLEOTIDE SEQUENCE [LARGE SCALE GENOMIC DNA]</scope>
</reference>
<dbReference type="GO" id="GO:0005886">
    <property type="term" value="C:plasma membrane"/>
    <property type="evidence" value="ECO:0007669"/>
    <property type="project" value="UniProtKB-SubCell"/>
</dbReference>
<evidence type="ECO:0000256" key="12">
    <source>
        <dbReference type="SAM" id="MobiDB-lite"/>
    </source>
</evidence>
<name>L5LBH5_MYODS</name>
<dbReference type="Gene3D" id="1.20.1560.10">
    <property type="entry name" value="ABC transporter type 1, transmembrane domain"/>
    <property type="match status" value="1"/>
</dbReference>
<feature type="compositionally biased region" description="Acidic residues" evidence="12">
    <location>
        <begin position="290"/>
        <end position="308"/>
    </location>
</feature>
<feature type="domain" description="ABC transporter" evidence="14">
    <location>
        <begin position="670"/>
        <end position="918"/>
    </location>
</feature>
<dbReference type="GO" id="GO:0140359">
    <property type="term" value="F:ABC-type transporter activity"/>
    <property type="evidence" value="ECO:0007669"/>
    <property type="project" value="InterPro"/>
</dbReference>
<dbReference type="Pfam" id="PF00005">
    <property type="entry name" value="ABC_tran"/>
    <property type="match status" value="2"/>
</dbReference>
<evidence type="ECO:0000256" key="10">
    <source>
        <dbReference type="ARBA" id="ARBA00023170"/>
    </source>
</evidence>
<keyword evidence="17" id="KW-1185">Reference proteome</keyword>
<evidence type="ECO:0000256" key="7">
    <source>
        <dbReference type="ARBA" id="ARBA00022840"/>
    </source>
</evidence>
<dbReference type="InterPro" id="IPR003439">
    <property type="entry name" value="ABC_transporter-like_ATP-bd"/>
</dbReference>
<feature type="transmembrane region" description="Helical" evidence="13">
    <location>
        <begin position="324"/>
        <end position="345"/>
    </location>
</feature>
<evidence type="ECO:0000256" key="2">
    <source>
        <dbReference type="ARBA" id="ARBA00009726"/>
    </source>
</evidence>
<evidence type="ECO:0000313" key="16">
    <source>
        <dbReference type="EMBL" id="ELK23231.1"/>
    </source>
</evidence>
<proteinExistence type="inferred from homology"/>
<evidence type="ECO:0000259" key="14">
    <source>
        <dbReference type="PROSITE" id="PS50893"/>
    </source>
</evidence>
<keyword evidence="4 13" id="KW-0812">Transmembrane</keyword>
<dbReference type="FunFam" id="3.40.50.300:FF:000394">
    <property type="entry name" value="ATP-binding cassette, sub-family C (CFTR/MRP), member 9"/>
    <property type="match status" value="1"/>
</dbReference>
<keyword evidence="5" id="KW-0677">Repeat</keyword>
<comment type="subcellular location">
    <subcellularLocation>
        <location evidence="1">Cell membrane</location>
        <topology evidence="1">Multi-pass membrane protein</topology>
    </subcellularLocation>
</comment>
<evidence type="ECO:0000256" key="1">
    <source>
        <dbReference type="ARBA" id="ARBA00004651"/>
    </source>
</evidence>
<keyword evidence="11" id="KW-0325">Glycoprotein</keyword>
<dbReference type="Gene3D" id="3.40.50.300">
    <property type="entry name" value="P-loop containing nucleotide triphosphate hydrolases"/>
    <property type="match status" value="2"/>
</dbReference>
<accession>L5LBH5</accession>
<evidence type="ECO:0000256" key="13">
    <source>
        <dbReference type="SAM" id="Phobius"/>
    </source>
</evidence>
<dbReference type="PROSITE" id="PS50929">
    <property type="entry name" value="ABC_TM1F"/>
    <property type="match status" value="1"/>
</dbReference>
<dbReference type="PANTHER" id="PTHR24223">
    <property type="entry name" value="ATP-BINDING CASSETTE SUB-FAMILY C"/>
    <property type="match status" value="1"/>
</dbReference>
<dbReference type="InterPro" id="IPR050173">
    <property type="entry name" value="ABC_transporter_C-like"/>
</dbReference>
<dbReference type="InterPro" id="IPR011527">
    <property type="entry name" value="ABC1_TM_dom"/>
</dbReference>
<dbReference type="Proteomes" id="UP000010556">
    <property type="component" value="Unassembled WGS sequence"/>
</dbReference>
<dbReference type="GO" id="GO:0016887">
    <property type="term" value="F:ATP hydrolysis activity"/>
    <property type="evidence" value="ECO:0007669"/>
    <property type="project" value="InterPro"/>
</dbReference>
<keyword evidence="8 13" id="KW-1133">Transmembrane helix</keyword>
<evidence type="ECO:0000256" key="4">
    <source>
        <dbReference type="ARBA" id="ARBA00022692"/>
    </source>
</evidence>
<dbReference type="FunFam" id="1.20.1560.10:FF:000005">
    <property type="entry name" value="ATP-binding cassette, sub-family C (CFTR/MRP), member 9"/>
    <property type="match status" value="1"/>
</dbReference>
<comment type="similarity">
    <text evidence="2">Belongs to the ABC transporter superfamily. ABCC family. Conjugate transporter (TC 3.A.1.208) subfamily.</text>
</comment>
<evidence type="ECO:0000256" key="6">
    <source>
        <dbReference type="ARBA" id="ARBA00022741"/>
    </source>
</evidence>
<dbReference type="eggNOG" id="KOG0054">
    <property type="taxonomic scope" value="Eukaryota"/>
</dbReference>
<feature type="transmembrane region" description="Helical" evidence="13">
    <location>
        <begin position="386"/>
        <end position="413"/>
    </location>
</feature>
<dbReference type="SMART" id="SM00382">
    <property type="entry name" value="AAA"/>
    <property type="match status" value="2"/>
</dbReference>
<dbReference type="InterPro" id="IPR036640">
    <property type="entry name" value="ABC1_TM_sf"/>
</dbReference>
<feature type="domain" description="ABC transporter" evidence="14">
    <location>
        <begin position="1"/>
        <end position="253"/>
    </location>
</feature>
<keyword evidence="10" id="KW-0675">Receptor</keyword>
<dbReference type="PANTHER" id="PTHR24223:SF187">
    <property type="entry name" value="ATP-BINDING CASSETTE SUB-FAMILY C MEMBER 8"/>
    <property type="match status" value="1"/>
</dbReference>
<dbReference type="FunFam" id="3.40.50.300:FF:000197">
    <property type="entry name" value="ATP-binding cassette, sub-family C (CFTR/MRP), member 9"/>
    <property type="match status" value="1"/>
</dbReference>
<evidence type="ECO:0000313" key="17">
    <source>
        <dbReference type="Proteomes" id="UP000010556"/>
    </source>
</evidence>
<evidence type="ECO:0000256" key="5">
    <source>
        <dbReference type="ARBA" id="ARBA00022737"/>
    </source>
</evidence>
<protein>
    <submittedName>
        <fullName evidence="16">ATP-binding cassette sub-family C member 8</fullName>
    </submittedName>
</protein>
<dbReference type="GO" id="GO:0005524">
    <property type="term" value="F:ATP binding"/>
    <property type="evidence" value="ECO:0007669"/>
    <property type="project" value="UniProtKB-KW"/>
</dbReference>
<dbReference type="GO" id="GO:0032991">
    <property type="term" value="C:protein-containing complex"/>
    <property type="evidence" value="ECO:0007669"/>
    <property type="project" value="UniProtKB-ARBA"/>
</dbReference>
<feature type="transmembrane region" description="Helical" evidence="13">
    <location>
        <begin position="603"/>
        <end position="622"/>
    </location>
</feature>
<dbReference type="InterPro" id="IPR003593">
    <property type="entry name" value="AAA+_ATPase"/>
</dbReference>
<keyword evidence="9 13" id="KW-0472">Membrane</keyword>
<dbReference type="SUPFAM" id="SSF90123">
    <property type="entry name" value="ABC transporter transmembrane region"/>
    <property type="match status" value="1"/>
</dbReference>
<feature type="transmembrane region" description="Helical" evidence="13">
    <location>
        <begin position="481"/>
        <end position="506"/>
    </location>
</feature>
<dbReference type="InterPro" id="IPR017871">
    <property type="entry name" value="ABC_transporter-like_CS"/>
</dbReference>
<evidence type="ECO:0000256" key="8">
    <source>
        <dbReference type="ARBA" id="ARBA00022989"/>
    </source>
</evidence>
<evidence type="ECO:0000256" key="9">
    <source>
        <dbReference type="ARBA" id="ARBA00023136"/>
    </source>
</evidence>
<dbReference type="PROSITE" id="PS50893">
    <property type="entry name" value="ABC_TRANSPORTER_2"/>
    <property type="match status" value="2"/>
</dbReference>
<evidence type="ECO:0000256" key="11">
    <source>
        <dbReference type="ARBA" id="ARBA00023180"/>
    </source>
</evidence>
<evidence type="ECO:0000256" key="3">
    <source>
        <dbReference type="ARBA" id="ARBA00022448"/>
    </source>
</evidence>
<dbReference type="CDD" id="cd18602">
    <property type="entry name" value="ABC_6TM_SUR1_D2_like"/>
    <property type="match status" value="1"/>
</dbReference>
<dbReference type="PROSITE" id="PS00211">
    <property type="entry name" value="ABC_TRANSPORTER_1"/>
    <property type="match status" value="2"/>
</dbReference>
<gene>
    <name evidence="16" type="ORF">MDA_GLEAN10001050</name>
</gene>
<dbReference type="EMBL" id="KB113777">
    <property type="protein sequence ID" value="ELK23231.1"/>
    <property type="molecule type" value="Genomic_DNA"/>
</dbReference>
<feature type="domain" description="ABC transmembrane type-1" evidence="15">
    <location>
        <begin position="338"/>
        <end position="631"/>
    </location>
</feature>
<sequence length="921" mass="102724">MKIIGGFFTWTPDGIPTLSNITIHIPRGQLTMIVGQVGCGKSSLLLATLGEMQKISGAVFWNSPEREPAAEADLRKRGPVAYASQKPWLLNATVEENITFESPFNKQRYKMVIEACSLQPDIDILPHGDQTQIGERGINLSGGQRQRISVARALYQHTNVVFLDDPFSALDVHLSDHLMQAGILELLRDDKRTVVLVTHKLQYLPHADWVRGHRDIKLRGAEIIAMKDGTIQREGTLKDFQRSECQLFEHWKTLMNRQDQELEKETIVERKVPEPPQGLPRAMSSRDGFLQDEEEEEEEAAESEEEDNLSSVLHQRAKIPWRACAKYLSSAGILLLSLLVFSQLLKHMVLVAIDYWLAKWTDSALTLSPMARNCSLSQECSLDQTVYALVFTVLCSLGIMLCLVTSVTVEWTGLKVAKKLQKKRSVTSLLSQLILAPMRFFETTPLGSILNRFSSDCNTIDQHIPSTLECLSRSTLLCVSALAVISYVTPVFLVALLPLAIVCYFIQKYFRVASRDLQQLDDTTQLPLLSHFAETVEGLITIRAFRYEARFQQKLLEYTDSNNIASLFLTAANRWLEEYIGACVVLIAAVTSISNSLHRGLSAGLVGLGLTYALMVSNYLNWMVRNLADMEIQLGAVKRIHGLLKTEAESYEGLLAPSLIPKNWPDQGKIQIQNLSVRYDSSLKPVLKHVNALISPGQKIGICGRTGSGKSSFSLAFFRMVDMFEGRIIIDGIDIAKLPLHTLRSRLSIILQDPVLFSGTIRFNLDPERKCSDSTLWEALEIAQLKLVVKALPGGLDAIITEGGENFSQGQRQLFCLARAFVRKTSIFIMDEATASIDMATVGPGHIHRVGGLERENILQKVVMTAFADRTVVTIAHRVHTILSADLVIVLKRGAILEFDTPEKLLGRKDSVFASFVRADK</sequence>